<evidence type="ECO:0000256" key="8">
    <source>
        <dbReference type="SAM" id="Phobius"/>
    </source>
</evidence>
<feature type="transmembrane region" description="Helical" evidence="8">
    <location>
        <begin position="213"/>
        <end position="237"/>
    </location>
</feature>
<feature type="transmembrane region" description="Helical" evidence="8">
    <location>
        <begin position="45"/>
        <end position="64"/>
    </location>
</feature>
<keyword evidence="7 8" id="KW-0472">Membrane</keyword>
<feature type="domain" description="Major facilitator superfamily (MFS) profile" evidence="9">
    <location>
        <begin position="9"/>
        <end position="394"/>
    </location>
</feature>
<evidence type="ECO:0000256" key="4">
    <source>
        <dbReference type="ARBA" id="ARBA00022475"/>
    </source>
</evidence>
<feature type="transmembrane region" description="Helical" evidence="8">
    <location>
        <begin position="163"/>
        <end position="183"/>
    </location>
</feature>
<protein>
    <submittedName>
        <fullName evidence="10">DHA1 family bicyclomycin/chloramphenicol resistance-like MFS transporter</fullName>
    </submittedName>
</protein>
<reference evidence="10 11" key="1">
    <citation type="submission" date="2020-08" db="EMBL/GenBank/DDBJ databases">
        <title>Genomic Encyclopedia of Type Strains, Phase IV (KMG-IV): sequencing the most valuable type-strain genomes for metagenomic binning, comparative biology and taxonomic classification.</title>
        <authorList>
            <person name="Goeker M."/>
        </authorList>
    </citation>
    <scope>NUCLEOTIDE SEQUENCE [LARGE SCALE GENOMIC DNA]</scope>
    <source>
        <strain evidence="10 11">DSM 17976</strain>
    </source>
</reference>
<dbReference type="PROSITE" id="PS50850">
    <property type="entry name" value="MFS"/>
    <property type="match status" value="1"/>
</dbReference>
<evidence type="ECO:0000256" key="7">
    <source>
        <dbReference type="ARBA" id="ARBA00023136"/>
    </source>
</evidence>
<keyword evidence="6 8" id="KW-1133">Transmembrane helix</keyword>
<keyword evidence="4" id="KW-1003">Cell membrane</keyword>
<feature type="transmembrane region" description="Helical" evidence="8">
    <location>
        <begin position="133"/>
        <end position="157"/>
    </location>
</feature>
<dbReference type="NCBIfam" id="TIGR00710">
    <property type="entry name" value="efflux_Bcr_CflA"/>
    <property type="match status" value="1"/>
</dbReference>
<evidence type="ECO:0000256" key="3">
    <source>
        <dbReference type="ARBA" id="ARBA00022448"/>
    </source>
</evidence>
<evidence type="ECO:0000313" key="11">
    <source>
        <dbReference type="Proteomes" id="UP000541352"/>
    </source>
</evidence>
<dbReference type="Proteomes" id="UP000541352">
    <property type="component" value="Unassembled WGS sequence"/>
</dbReference>
<sequence length="408" mass="43571">MTKKQEQNIILLLGALQGIGPFSTDMYLAAFPTIAQELNVTIAEVAYSMSSYFVGICLGQLLNGPLVDRFGRKNPLLLMLGVYIIASIGCSMVNSVEGLIVLRFFQAIGGSMGMVANRAIVRDVFPANRLAQVFSTMTLVMGIAPIIAPSVGGFVVVCLGWRAIFWVLAAFASLILVLVYYFLPESRGKDRSVSLKPKAVLTDFYSILQNRAFLGFTLMAAMNTAGIFAFIANAPFVYMKLLGLNEQTFGWVFGLNAASFVVGSQLNRWLLKYHSSETIAKRGLLVQAVMGVFLVIVVAFSYLSLGSLMSLVAVYTFCLGMIGANAMALAILPFSKNVGSATALLGSFQMGAGAVASAICSYFDDGTAMPMVSVMAGVAFIGLAGLGFGSNYSQPFDKNDEAVFAGDH</sequence>
<dbReference type="RefSeq" id="WP_183972279.1">
    <property type="nucleotide sequence ID" value="NZ_JACIBY010000003.1"/>
</dbReference>
<evidence type="ECO:0000313" key="10">
    <source>
        <dbReference type="EMBL" id="MBB3837560.1"/>
    </source>
</evidence>
<accession>A0A7W5ZI64</accession>
<feature type="transmembrane region" description="Helical" evidence="8">
    <location>
        <begin position="249"/>
        <end position="271"/>
    </location>
</feature>
<feature type="transmembrane region" description="Helical" evidence="8">
    <location>
        <begin position="76"/>
        <end position="94"/>
    </location>
</feature>
<dbReference type="PANTHER" id="PTHR23502">
    <property type="entry name" value="MAJOR FACILITATOR SUPERFAMILY"/>
    <property type="match status" value="1"/>
</dbReference>
<dbReference type="FunFam" id="1.20.1720.10:FF:000005">
    <property type="entry name" value="Bcr/CflA family efflux transporter"/>
    <property type="match status" value="1"/>
</dbReference>
<keyword evidence="3" id="KW-0813">Transport</keyword>
<evidence type="ECO:0000259" key="9">
    <source>
        <dbReference type="PROSITE" id="PS50850"/>
    </source>
</evidence>
<dbReference type="GO" id="GO:0005886">
    <property type="term" value="C:plasma membrane"/>
    <property type="evidence" value="ECO:0007669"/>
    <property type="project" value="UniProtKB-SubCell"/>
</dbReference>
<dbReference type="Pfam" id="PF07690">
    <property type="entry name" value="MFS_1"/>
    <property type="match status" value="1"/>
</dbReference>
<feature type="transmembrane region" description="Helical" evidence="8">
    <location>
        <begin position="283"/>
        <end position="305"/>
    </location>
</feature>
<comment type="similarity">
    <text evidence="2">Belongs to the major facilitator superfamily. Bcr/CmlA family.</text>
</comment>
<evidence type="ECO:0000256" key="2">
    <source>
        <dbReference type="ARBA" id="ARBA00006236"/>
    </source>
</evidence>
<dbReference type="AlphaFoldDB" id="A0A7W5ZI64"/>
<evidence type="ECO:0000256" key="5">
    <source>
        <dbReference type="ARBA" id="ARBA00022692"/>
    </source>
</evidence>
<keyword evidence="5 8" id="KW-0812">Transmembrane</keyword>
<dbReference type="GO" id="GO:1990961">
    <property type="term" value="P:xenobiotic detoxification by transmembrane export across the plasma membrane"/>
    <property type="evidence" value="ECO:0007669"/>
    <property type="project" value="InterPro"/>
</dbReference>
<feature type="transmembrane region" description="Helical" evidence="8">
    <location>
        <begin position="369"/>
        <end position="388"/>
    </location>
</feature>
<evidence type="ECO:0000256" key="1">
    <source>
        <dbReference type="ARBA" id="ARBA00004651"/>
    </source>
</evidence>
<dbReference type="Gene3D" id="1.20.1720.10">
    <property type="entry name" value="Multidrug resistance protein D"/>
    <property type="match status" value="1"/>
</dbReference>
<dbReference type="EMBL" id="JACIBY010000003">
    <property type="protein sequence ID" value="MBB3837560.1"/>
    <property type="molecule type" value="Genomic_DNA"/>
</dbReference>
<proteinExistence type="inferred from homology"/>
<name>A0A7W5ZI64_9BACT</name>
<dbReference type="InterPro" id="IPR004812">
    <property type="entry name" value="Efflux_drug-R_Bcr/CmlA"/>
</dbReference>
<gene>
    <name evidence="10" type="ORF">FHS57_001557</name>
</gene>
<feature type="transmembrane region" description="Helical" evidence="8">
    <location>
        <begin position="100"/>
        <end position="121"/>
    </location>
</feature>
<dbReference type="InterPro" id="IPR036259">
    <property type="entry name" value="MFS_trans_sf"/>
</dbReference>
<feature type="transmembrane region" description="Helical" evidence="8">
    <location>
        <begin position="311"/>
        <end position="332"/>
    </location>
</feature>
<dbReference type="InterPro" id="IPR011701">
    <property type="entry name" value="MFS"/>
</dbReference>
<comment type="caution">
    <text evidence="10">The sequence shown here is derived from an EMBL/GenBank/DDBJ whole genome shotgun (WGS) entry which is preliminary data.</text>
</comment>
<dbReference type="SUPFAM" id="SSF103473">
    <property type="entry name" value="MFS general substrate transporter"/>
    <property type="match status" value="1"/>
</dbReference>
<feature type="transmembrane region" description="Helical" evidence="8">
    <location>
        <begin position="344"/>
        <end position="363"/>
    </location>
</feature>
<evidence type="ECO:0000256" key="6">
    <source>
        <dbReference type="ARBA" id="ARBA00022989"/>
    </source>
</evidence>
<keyword evidence="11" id="KW-1185">Reference proteome</keyword>
<dbReference type="InterPro" id="IPR020846">
    <property type="entry name" value="MFS_dom"/>
</dbReference>
<dbReference type="PANTHER" id="PTHR23502:SF132">
    <property type="entry name" value="POLYAMINE TRANSPORTER 2-RELATED"/>
    <property type="match status" value="1"/>
</dbReference>
<dbReference type="CDD" id="cd17320">
    <property type="entry name" value="MFS_MdfA_MDR_like"/>
    <property type="match status" value="1"/>
</dbReference>
<organism evidence="10 11">
    <name type="scientific">Runella defluvii</name>
    <dbReference type="NCBI Taxonomy" id="370973"/>
    <lineage>
        <taxon>Bacteria</taxon>
        <taxon>Pseudomonadati</taxon>
        <taxon>Bacteroidota</taxon>
        <taxon>Cytophagia</taxon>
        <taxon>Cytophagales</taxon>
        <taxon>Spirosomataceae</taxon>
        <taxon>Runella</taxon>
    </lineage>
</organism>
<dbReference type="GO" id="GO:0042910">
    <property type="term" value="F:xenobiotic transmembrane transporter activity"/>
    <property type="evidence" value="ECO:0007669"/>
    <property type="project" value="InterPro"/>
</dbReference>
<comment type="subcellular location">
    <subcellularLocation>
        <location evidence="1">Cell membrane</location>
        <topology evidence="1">Multi-pass membrane protein</topology>
    </subcellularLocation>
</comment>
<dbReference type="GO" id="GO:0015385">
    <property type="term" value="F:sodium:proton antiporter activity"/>
    <property type="evidence" value="ECO:0007669"/>
    <property type="project" value="TreeGrafter"/>
</dbReference>